<comment type="similarity">
    <text evidence="1">Belongs to the BetVI family.</text>
</comment>
<keyword evidence="4" id="KW-0067">ATP-binding</keyword>
<dbReference type="InterPro" id="IPR000916">
    <property type="entry name" value="Bet_v_I/MLP"/>
</dbReference>
<dbReference type="SUPFAM" id="SSF47323">
    <property type="entry name" value="Anticodon-binding domain of a subclass of class I aminoacyl-tRNA synthetases"/>
    <property type="match status" value="1"/>
</dbReference>
<dbReference type="GO" id="GO:0004864">
    <property type="term" value="F:protein phosphatase inhibitor activity"/>
    <property type="evidence" value="ECO:0007669"/>
    <property type="project" value="InterPro"/>
</dbReference>
<dbReference type="GO" id="GO:0009738">
    <property type="term" value="P:abscisic acid-activated signaling pathway"/>
    <property type="evidence" value="ECO:0007669"/>
    <property type="project" value="InterPro"/>
</dbReference>
<name>A0AAP0S0W8_LIQFO</name>
<keyword evidence="11" id="KW-1185">Reference proteome</keyword>
<dbReference type="InterPro" id="IPR009080">
    <property type="entry name" value="tRNAsynth_Ia_anticodon-bd"/>
</dbReference>
<proteinExistence type="inferred from homology"/>
<sequence>MWIFSFRGTTSFTRRSCQTVLAAHLLSIVRAVAPILPHLAEDVWQNLPFQYTIEDSSIAEFVFESRWPALNKKWLAFPIEEIDFWGKLLEVITLFLTNDKSCPEREKEREKEMNFEGEREIAYLIREERRREREREATGVWEKAAKEEGKNVGVGYSKGCSPAPLLPFRSPLPFQIYFHTFLTKKNKESVHVSGVLFTYSTAVPKPLRLIIERKMLFEAIVSSSQMKRLKHRIDALDKEKMTYSYSLIEGDDLMDKIESISYEIKFEASHAGGCIVKNVSKYHPKPGVVINEEEVKASKEKAMGVYKAVEAYLLANPDAYA</sequence>
<evidence type="ECO:0000256" key="5">
    <source>
        <dbReference type="ARBA" id="ARBA00022917"/>
    </source>
</evidence>
<dbReference type="Proteomes" id="UP001415857">
    <property type="component" value="Unassembled WGS sequence"/>
</dbReference>
<dbReference type="InterPro" id="IPR013155">
    <property type="entry name" value="M/V/L/I-tRNA-synth_anticd-bd"/>
</dbReference>
<feature type="domain" description="Methionyl/Valyl/Leucyl/Isoleucyl-tRNA synthetase anticodon-binding" evidence="9">
    <location>
        <begin position="13"/>
        <end position="83"/>
    </location>
</feature>
<evidence type="ECO:0000313" key="10">
    <source>
        <dbReference type="EMBL" id="KAK9288044.1"/>
    </source>
</evidence>
<dbReference type="Pfam" id="PF00407">
    <property type="entry name" value="Bet_v_1"/>
    <property type="match status" value="1"/>
</dbReference>
<evidence type="ECO:0000256" key="2">
    <source>
        <dbReference type="ARBA" id="ARBA00022598"/>
    </source>
</evidence>
<accession>A0AAP0S0W8</accession>
<feature type="domain" description="Bet v I/Major latex protein" evidence="8">
    <location>
        <begin position="223"/>
        <end position="316"/>
    </location>
</feature>
<reference evidence="10 11" key="1">
    <citation type="journal article" date="2024" name="Plant J.">
        <title>Genome sequences and population genomics reveal climatic adaptation and genomic divergence between two closely related sweetgum species.</title>
        <authorList>
            <person name="Xu W.Q."/>
            <person name="Ren C.Q."/>
            <person name="Zhang X.Y."/>
            <person name="Comes H.P."/>
            <person name="Liu X.H."/>
            <person name="Li Y.G."/>
            <person name="Kettle C.J."/>
            <person name="Jalonen R."/>
            <person name="Gaisberger H."/>
            <person name="Ma Y.Z."/>
            <person name="Qiu Y.X."/>
        </authorList>
    </citation>
    <scope>NUCLEOTIDE SEQUENCE [LARGE SCALE GENOMIC DNA]</scope>
    <source>
        <strain evidence="10">Hangzhou</strain>
    </source>
</reference>
<feature type="signal peptide" evidence="7">
    <location>
        <begin position="1"/>
        <end position="31"/>
    </location>
</feature>
<dbReference type="AlphaFoldDB" id="A0AAP0S0W8"/>
<keyword evidence="3" id="KW-0547">Nucleotide-binding</keyword>
<dbReference type="GO" id="GO:0010427">
    <property type="term" value="F:abscisic acid binding"/>
    <property type="evidence" value="ECO:0007669"/>
    <property type="project" value="InterPro"/>
</dbReference>
<organism evidence="10 11">
    <name type="scientific">Liquidambar formosana</name>
    <name type="common">Formosan gum</name>
    <dbReference type="NCBI Taxonomy" id="63359"/>
    <lineage>
        <taxon>Eukaryota</taxon>
        <taxon>Viridiplantae</taxon>
        <taxon>Streptophyta</taxon>
        <taxon>Embryophyta</taxon>
        <taxon>Tracheophyta</taxon>
        <taxon>Spermatophyta</taxon>
        <taxon>Magnoliopsida</taxon>
        <taxon>eudicotyledons</taxon>
        <taxon>Gunneridae</taxon>
        <taxon>Pentapetalae</taxon>
        <taxon>Saxifragales</taxon>
        <taxon>Altingiaceae</taxon>
        <taxon>Liquidambar</taxon>
    </lineage>
</organism>
<evidence type="ECO:0000259" key="9">
    <source>
        <dbReference type="Pfam" id="PF08264"/>
    </source>
</evidence>
<evidence type="ECO:0000256" key="7">
    <source>
        <dbReference type="SAM" id="SignalP"/>
    </source>
</evidence>
<keyword evidence="6" id="KW-0030">Aminoacyl-tRNA synthetase</keyword>
<dbReference type="GO" id="GO:0006952">
    <property type="term" value="P:defense response"/>
    <property type="evidence" value="ECO:0007669"/>
    <property type="project" value="InterPro"/>
</dbReference>
<evidence type="ECO:0000256" key="6">
    <source>
        <dbReference type="ARBA" id="ARBA00023146"/>
    </source>
</evidence>
<dbReference type="PANTHER" id="PTHR31213:SF17">
    <property type="entry name" value="MAJOR ALLERGEN PRU AR 1-LIKE"/>
    <property type="match status" value="1"/>
</dbReference>
<evidence type="ECO:0000259" key="8">
    <source>
        <dbReference type="Pfam" id="PF00407"/>
    </source>
</evidence>
<evidence type="ECO:0000256" key="1">
    <source>
        <dbReference type="ARBA" id="ARBA00009744"/>
    </source>
</evidence>
<dbReference type="EMBL" id="JBBPBK010000003">
    <property type="protein sequence ID" value="KAK9288044.1"/>
    <property type="molecule type" value="Genomic_DNA"/>
</dbReference>
<dbReference type="InterPro" id="IPR050279">
    <property type="entry name" value="Plant_def-hormone_signal"/>
</dbReference>
<dbReference type="PANTHER" id="PTHR31213">
    <property type="entry name" value="OS08G0374000 PROTEIN-RELATED"/>
    <property type="match status" value="1"/>
</dbReference>
<dbReference type="InterPro" id="IPR024949">
    <property type="entry name" value="Bet_v_I_allergen"/>
</dbReference>
<feature type="chain" id="PRO_5042996650" evidence="7">
    <location>
        <begin position="32"/>
        <end position="321"/>
    </location>
</feature>
<dbReference type="GO" id="GO:0005634">
    <property type="term" value="C:nucleus"/>
    <property type="evidence" value="ECO:0007669"/>
    <property type="project" value="TreeGrafter"/>
</dbReference>
<protein>
    <submittedName>
        <fullName evidence="10">Uncharacterized protein</fullName>
    </submittedName>
</protein>
<evidence type="ECO:0000256" key="3">
    <source>
        <dbReference type="ARBA" id="ARBA00022741"/>
    </source>
</evidence>
<keyword evidence="7" id="KW-0732">Signal</keyword>
<dbReference type="GO" id="GO:0005524">
    <property type="term" value="F:ATP binding"/>
    <property type="evidence" value="ECO:0007669"/>
    <property type="project" value="UniProtKB-KW"/>
</dbReference>
<dbReference type="GO" id="GO:0006418">
    <property type="term" value="P:tRNA aminoacylation for protein translation"/>
    <property type="evidence" value="ECO:0007669"/>
    <property type="project" value="InterPro"/>
</dbReference>
<dbReference type="CDD" id="cd07816">
    <property type="entry name" value="Bet_v1-like"/>
    <property type="match status" value="1"/>
</dbReference>
<dbReference type="SUPFAM" id="SSF55961">
    <property type="entry name" value="Bet v1-like"/>
    <property type="match status" value="1"/>
</dbReference>
<dbReference type="Pfam" id="PF08264">
    <property type="entry name" value="Anticodon_1"/>
    <property type="match status" value="1"/>
</dbReference>
<comment type="caution">
    <text evidence="10">The sequence shown here is derived from an EMBL/GenBank/DDBJ whole genome shotgun (WGS) entry which is preliminary data.</text>
</comment>
<evidence type="ECO:0000256" key="4">
    <source>
        <dbReference type="ARBA" id="ARBA00022840"/>
    </source>
</evidence>
<dbReference type="GO" id="GO:0005737">
    <property type="term" value="C:cytoplasm"/>
    <property type="evidence" value="ECO:0007669"/>
    <property type="project" value="TreeGrafter"/>
</dbReference>
<dbReference type="Gene3D" id="1.10.730.20">
    <property type="match status" value="1"/>
</dbReference>
<dbReference type="FunFam" id="3.30.530.20:FF:000007">
    <property type="entry name" value="Major pollen allergen Bet v 1-A"/>
    <property type="match status" value="1"/>
</dbReference>
<keyword evidence="5" id="KW-0648">Protein biosynthesis</keyword>
<evidence type="ECO:0000313" key="11">
    <source>
        <dbReference type="Proteomes" id="UP001415857"/>
    </source>
</evidence>
<dbReference type="Gene3D" id="3.30.530.20">
    <property type="match status" value="1"/>
</dbReference>
<dbReference type="GO" id="GO:0038023">
    <property type="term" value="F:signaling receptor activity"/>
    <property type="evidence" value="ECO:0007669"/>
    <property type="project" value="InterPro"/>
</dbReference>
<dbReference type="GO" id="GO:0004812">
    <property type="term" value="F:aminoacyl-tRNA ligase activity"/>
    <property type="evidence" value="ECO:0007669"/>
    <property type="project" value="UniProtKB-KW"/>
</dbReference>
<dbReference type="PRINTS" id="PR00634">
    <property type="entry name" value="BETALLERGEN"/>
</dbReference>
<dbReference type="InterPro" id="IPR023393">
    <property type="entry name" value="START-like_dom_sf"/>
</dbReference>
<keyword evidence="2" id="KW-0436">Ligase</keyword>
<gene>
    <name evidence="10" type="ORF">L1049_016489</name>
</gene>